<keyword evidence="1" id="KW-1277">Toxin-antitoxin system</keyword>
<dbReference type="PANTHER" id="PTHR40588">
    <property type="entry name" value="MRNA INTERFERASE TOXIN YAFQ"/>
    <property type="match status" value="1"/>
</dbReference>
<feature type="active site" description="Proton donor" evidence="2">
    <location>
        <position position="88"/>
    </location>
</feature>
<dbReference type="RefSeq" id="WP_059055956.1">
    <property type="nucleotide sequence ID" value="NZ_LOJF01000012.1"/>
</dbReference>
<evidence type="ECO:0000256" key="2">
    <source>
        <dbReference type="PIRSR" id="PIRSR006156-1"/>
    </source>
</evidence>
<organism evidence="3 4">
    <name type="scientific">Tractidigestivibacter scatoligenes</name>
    <name type="common">Olsenella scatoligenes</name>
    <dbReference type="NCBI Taxonomy" id="1299998"/>
    <lineage>
        <taxon>Bacteria</taxon>
        <taxon>Bacillati</taxon>
        <taxon>Actinomycetota</taxon>
        <taxon>Coriobacteriia</taxon>
        <taxon>Coriobacteriales</taxon>
        <taxon>Atopobiaceae</taxon>
        <taxon>Tractidigestivibacter</taxon>
    </lineage>
</organism>
<dbReference type="GO" id="GO:0004521">
    <property type="term" value="F:RNA endonuclease activity"/>
    <property type="evidence" value="ECO:0007669"/>
    <property type="project" value="TreeGrafter"/>
</dbReference>
<dbReference type="AlphaFoldDB" id="A0A100YU08"/>
<dbReference type="NCBIfam" id="TIGR02385">
    <property type="entry name" value="RelE_StbE"/>
    <property type="match status" value="1"/>
</dbReference>
<dbReference type="OrthoDB" id="7030467at2"/>
<dbReference type="PIRSF" id="PIRSF006156">
    <property type="entry name" value="YafQ"/>
    <property type="match status" value="1"/>
</dbReference>
<dbReference type="STRING" id="1299998.AUL39_10200"/>
<dbReference type="GO" id="GO:0006402">
    <property type="term" value="P:mRNA catabolic process"/>
    <property type="evidence" value="ECO:0007669"/>
    <property type="project" value="TreeGrafter"/>
</dbReference>
<dbReference type="PANTHER" id="PTHR40588:SF1">
    <property type="entry name" value="MRNA INTERFERASE TOXIN YAFQ"/>
    <property type="match status" value="1"/>
</dbReference>
<dbReference type="Gene3D" id="3.30.2310.20">
    <property type="entry name" value="RelE-like"/>
    <property type="match status" value="1"/>
</dbReference>
<dbReference type="EMBL" id="LOJF01000012">
    <property type="protein sequence ID" value="KUH57676.1"/>
    <property type="molecule type" value="Genomic_DNA"/>
</dbReference>
<dbReference type="SUPFAM" id="SSF143011">
    <property type="entry name" value="RelE-like"/>
    <property type="match status" value="1"/>
</dbReference>
<dbReference type="GO" id="GO:0006415">
    <property type="term" value="P:translational termination"/>
    <property type="evidence" value="ECO:0007669"/>
    <property type="project" value="TreeGrafter"/>
</dbReference>
<dbReference type="InterPro" id="IPR007712">
    <property type="entry name" value="RelE/ParE_toxin"/>
</dbReference>
<dbReference type="Proteomes" id="UP000054078">
    <property type="component" value="Unassembled WGS sequence"/>
</dbReference>
<accession>A0A100YU08</accession>
<reference evidence="3 4" key="1">
    <citation type="submission" date="2015-12" db="EMBL/GenBank/DDBJ databases">
        <title>Draft Genome Sequence of Olsenella scatoligenes SK9K4T; a Producer of 3-Methylindole- (skatole) and 4-Methylphenol- (p-cresol) Isolated from Pig Feces.</title>
        <authorList>
            <person name="Li X."/>
            <person name="Borg B."/>
            <person name="Canibe N."/>
        </authorList>
    </citation>
    <scope>NUCLEOTIDE SEQUENCE [LARGE SCALE GENOMIC DNA]</scope>
    <source>
        <strain evidence="3 4">SK9K4</strain>
    </source>
</reference>
<evidence type="ECO:0000313" key="4">
    <source>
        <dbReference type="Proteomes" id="UP000054078"/>
    </source>
</evidence>
<sequence length="92" mass="10929">MLRSIRALPIFERDIKKLRKKHFDMALLQDAITALFEEDESTLVRLRDHALKGNWKGYRELHIDADWLLIYQVEREELELVLVRSGSHDSLL</sequence>
<dbReference type="InterPro" id="IPR004386">
    <property type="entry name" value="Toxin_YafQ-like"/>
</dbReference>
<protein>
    <submittedName>
        <fullName evidence="3">Addiction module toxin RelE</fullName>
    </submittedName>
</protein>
<keyword evidence="4" id="KW-1185">Reference proteome</keyword>
<gene>
    <name evidence="3" type="ORF">AUL39_10200</name>
</gene>
<dbReference type="InterPro" id="IPR035093">
    <property type="entry name" value="RelE/ParE_toxin_dom_sf"/>
</dbReference>
<proteinExistence type="predicted"/>
<comment type="caution">
    <text evidence="3">The sequence shown here is derived from an EMBL/GenBank/DDBJ whole genome shotgun (WGS) entry which is preliminary data.</text>
</comment>
<dbReference type="Pfam" id="PF15738">
    <property type="entry name" value="YafQ_toxin"/>
    <property type="match status" value="1"/>
</dbReference>
<name>A0A100YU08_TRASO</name>
<evidence type="ECO:0000256" key="1">
    <source>
        <dbReference type="ARBA" id="ARBA00022649"/>
    </source>
</evidence>
<evidence type="ECO:0000313" key="3">
    <source>
        <dbReference type="EMBL" id="KUH57676.1"/>
    </source>
</evidence>